<dbReference type="EMBL" id="JYNY01000032">
    <property type="protein sequence ID" value="KJJ85978.1"/>
    <property type="molecule type" value="Genomic_DNA"/>
</dbReference>
<comment type="caution">
    <text evidence="7">Lacks conserved residue(s) required for the propagation of feature annotation.</text>
</comment>
<comment type="similarity">
    <text evidence="7">Belongs to the AB hydrolase superfamily. MetX family.</text>
</comment>
<gene>
    <name evidence="7" type="primary">metXA</name>
    <name evidence="10" type="ORF">OMAG_000162</name>
</gene>
<dbReference type="PIRSF" id="PIRSF000443">
    <property type="entry name" value="Homoser_Ac_trans"/>
    <property type="match status" value="1"/>
</dbReference>
<name>A0A0F0CRM9_9BACT</name>
<dbReference type="InterPro" id="IPR008220">
    <property type="entry name" value="HAT_MetX-like"/>
</dbReference>
<comment type="subcellular location">
    <subcellularLocation>
        <location evidence="7">Cytoplasm</location>
    </subcellularLocation>
</comment>
<comment type="pathway">
    <text evidence="7">Amino-acid biosynthesis; L-methionine biosynthesis via de novo pathway; O-acetyl-L-homoserine from L-homoserine: step 1/1.</text>
</comment>
<evidence type="ECO:0000256" key="4">
    <source>
        <dbReference type="ARBA" id="ARBA00022679"/>
    </source>
</evidence>
<dbReference type="NCBIfam" id="NF001209">
    <property type="entry name" value="PRK00175.1"/>
    <property type="match status" value="1"/>
</dbReference>
<accession>A0A0F0CRM9</accession>
<comment type="function">
    <text evidence="7">Transfers an acetyl group from acetyl-CoA to L-homoserine, forming acetyl-L-homoserine.</text>
</comment>
<dbReference type="UniPathway" id="UPA00051">
    <property type="reaction ID" value="UER00074"/>
</dbReference>
<dbReference type="GO" id="GO:0004414">
    <property type="term" value="F:homoserine O-acetyltransferase activity"/>
    <property type="evidence" value="ECO:0007669"/>
    <property type="project" value="UniProtKB-UniRule"/>
</dbReference>
<dbReference type="GO" id="GO:0009092">
    <property type="term" value="P:homoserine metabolic process"/>
    <property type="evidence" value="ECO:0007669"/>
    <property type="project" value="TreeGrafter"/>
</dbReference>
<evidence type="ECO:0000256" key="8">
    <source>
        <dbReference type="PIRSR" id="PIRSR000443-1"/>
    </source>
</evidence>
<keyword evidence="5 7" id="KW-0486">Methionine biosynthesis</keyword>
<dbReference type="FunFam" id="1.10.1740.110:FF:000001">
    <property type="entry name" value="Homoserine O-acetyltransferase"/>
    <property type="match status" value="1"/>
</dbReference>
<dbReference type="GO" id="GO:0005737">
    <property type="term" value="C:cytoplasm"/>
    <property type="evidence" value="ECO:0007669"/>
    <property type="project" value="UniProtKB-SubCell"/>
</dbReference>
<dbReference type="Pfam" id="PF00561">
    <property type="entry name" value="Abhydrolase_1"/>
    <property type="match status" value="1"/>
</dbReference>
<feature type="domain" description="AB hydrolase-1" evidence="9">
    <location>
        <begin position="46"/>
        <end position="350"/>
    </location>
</feature>
<keyword evidence="3 7" id="KW-0028">Amino-acid biosynthesis</keyword>
<feature type="binding site" evidence="7">
    <location>
        <position position="347"/>
    </location>
    <ligand>
        <name>substrate</name>
    </ligand>
</feature>
<evidence type="ECO:0000256" key="3">
    <source>
        <dbReference type="ARBA" id="ARBA00022605"/>
    </source>
</evidence>
<dbReference type="InterPro" id="IPR029058">
    <property type="entry name" value="AB_hydrolase_fold"/>
</dbReference>
<feature type="active site" description="Nucleophile" evidence="7 8">
    <location>
        <position position="151"/>
    </location>
</feature>
<protein>
    <recommendedName>
        <fullName evidence="7">Homoserine O-acetyltransferase</fullName>
        <shortName evidence="7">HAT</shortName>
        <ecNumber evidence="7">2.3.1.31</ecNumber>
    </recommendedName>
    <alternativeName>
        <fullName evidence="7">Homoserine transacetylase</fullName>
        <shortName evidence="7">HTA</shortName>
    </alternativeName>
</protein>
<keyword evidence="2 7" id="KW-0963">Cytoplasm</keyword>
<dbReference type="InterPro" id="IPR000073">
    <property type="entry name" value="AB_hydrolase_1"/>
</dbReference>
<dbReference type="SUPFAM" id="SSF53474">
    <property type="entry name" value="alpha/beta-Hydrolases"/>
    <property type="match status" value="1"/>
</dbReference>
<evidence type="ECO:0000256" key="7">
    <source>
        <dbReference type="HAMAP-Rule" id="MF_00296"/>
    </source>
</evidence>
<comment type="caution">
    <text evidence="10">The sequence shown here is derived from an EMBL/GenBank/DDBJ whole genome shotgun (WGS) entry which is preliminary data.</text>
</comment>
<evidence type="ECO:0000313" key="11">
    <source>
        <dbReference type="Proteomes" id="UP000033428"/>
    </source>
</evidence>
<dbReference type="Gene3D" id="1.10.1740.110">
    <property type="match status" value="1"/>
</dbReference>
<feature type="active site" evidence="7 8">
    <location>
        <position position="346"/>
    </location>
</feature>
<keyword evidence="6 7" id="KW-0012">Acyltransferase</keyword>
<dbReference type="Proteomes" id="UP000033428">
    <property type="component" value="Unassembled WGS sequence"/>
</dbReference>
<reference evidence="10 11" key="1">
    <citation type="submission" date="2015-02" db="EMBL/GenBank/DDBJ databases">
        <title>Single-cell genomics of uncultivated deep-branching MTB reveals a conserved set of magnetosome genes.</title>
        <authorList>
            <person name="Kolinko S."/>
            <person name="Richter M."/>
            <person name="Glockner F.O."/>
            <person name="Brachmann A."/>
            <person name="Schuler D."/>
        </authorList>
    </citation>
    <scope>NUCLEOTIDE SEQUENCE [LARGE SCALE GENOMIC DNA]</scope>
    <source>
        <strain evidence="10">SKK-01</strain>
    </source>
</reference>
<dbReference type="GO" id="GO:0009086">
    <property type="term" value="P:methionine biosynthetic process"/>
    <property type="evidence" value="ECO:0007669"/>
    <property type="project" value="UniProtKB-UniRule"/>
</dbReference>
<evidence type="ECO:0000313" key="10">
    <source>
        <dbReference type="EMBL" id="KJJ85978.1"/>
    </source>
</evidence>
<evidence type="ECO:0000256" key="6">
    <source>
        <dbReference type="ARBA" id="ARBA00023315"/>
    </source>
</evidence>
<evidence type="ECO:0000256" key="1">
    <source>
        <dbReference type="ARBA" id="ARBA00011738"/>
    </source>
</evidence>
<keyword evidence="11" id="KW-1185">Reference proteome</keyword>
<comment type="subunit">
    <text evidence="1 7">Homodimer.</text>
</comment>
<dbReference type="Gene3D" id="3.40.50.1820">
    <property type="entry name" value="alpha/beta hydrolase"/>
    <property type="match status" value="1"/>
</dbReference>
<evidence type="ECO:0000256" key="5">
    <source>
        <dbReference type="ARBA" id="ARBA00023167"/>
    </source>
</evidence>
<evidence type="ECO:0000259" key="9">
    <source>
        <dbReference type="Pfam" id="PF00561"/>
    </source>
</evidence>
<proteinExistence type="inferred from homology"/>
<dbReference type="HAMAP" id="MF_00296">
    <property type="entry name" value="MetX_acyltransf"/>
    <property type="match status" value="1"/>
</dbReference>
<feature type="active site" evidence="7 8">
    <location>
        <position position="313"/>
    </location>
</feature>
<feature type="binding site" evidence="7">
    <location>
        <position position="220"/>
    </location>
    <ligand>
        <name>substrate</name>
    </ligand>
</feature>
<dbReference type="EC" id="2.3.1.31" evidence="7"/>
<evidence type="ECO:0000256" key="2">
    <source>
        <dbReference type="ARBA" id="ARBA00022490"/>
    </source>
</evidence>
<dbReference type="PANTHER" id="PTHR32268:SF11">
    <property type="entry name" value="HOMOSERINE O-ACETYLTRANSFERASE"/>
    <property type="match status" value="1"/>
</dbReference>
<dbReference type="NCBIfam" id="TIGR01392">
    <property type="entry name" value="homoserO_Ac_trn"/>
    <property type="match status" value="1"/>
</dbReference>
<keyword evidence="4 7" id="KW-0808">Transferase</keyword>
<sequence length="371" mass="41519">MSEKFVETKFYKMPQGELLNLESGLFLSSLTIAYETHGSLNKDKTNVILLCHALSGDAHVAGYHVADDKPGWWAPMVGPGKAFDTEKYFIICSNVIGSCKGSSGPNSINPETGKPFGLSFPIVTVKDMVNAQKKLLDFLGIKKILSVAGGSMGGMQVLQWVKEYPEMIMSAIPIATTYKHFAQQIAFNEVGRQAIMADPAWNNGDYYGKEAPSRGLAVARMIGHITYMSSESMDAKFGRSLKNKELGYEFATEFEIEGYLGYRGDSFVKRFDANSYLYITKAMDYFDIQKDKNLIDVFKGVSSRFLIITFSSDWLYTPAQNKELVRALKMNGIDVTYCEIGSSYGHDAFLIEFDEQTKLIKHFLEKTFKTL</sequence>
<dbReference type="AlphaFoldDB" id="A0A0F0CRM9"/>
<dbReference type="PANTHER" id="PTHR32268">
    <property type="entry name" value="HOMOSERINE O-ACETYLTRANSFERASE"/>
    <property type="match status" value="1"/>
</dbReference>
<organism evidence="10 11">
    <name type="scientific">Candidatus Omnitrophus magneticus</name>
    <dbReference type="NCBI Taxonomy" id="1609969"/>
    <lineage>
        <taxon>Bacteria</taxon>
        <taxon>Pseudomonadati</taxon>
        <taxon>Candidatus Omnitrophota</taxon>
        <taxon>Candidatus Omnitrophus</taxon>
    </lineage>
</organism>
<comment type="catalytic activity">
    <reaction evidence="7">
        <text>L-homoserine + acetyl-CoA = O-acetyl-L-homoserine + CoA</text>
        <dbReference type="Rhea" id="RHEA:13701"/>
        <dbReference type="ChEBI" id="CHEBI:57287"/>
        <dbReference type="ChEBI" id="CHEBI:57288"/>
        <dbReference type="ChEBI" id="CHEBI:57476"/>
        <dbReference type="ChEBI" id="CHEBI:57716"/>
        <dbReference type="EC" id="2.3.1.31"/>
    </reaction>
</comment>
<dbReference type="PATRIC" id="fig|1609969.3.peg.198"/>